<protein>
    <recommendedName>
        <fullName evidence="1">DUF7746 domain-containing protein</fullName>
    </recommendedName>
</protein>
<comment type="caution">
    <text evidence="2">The sequence shown here is derived from an EMBL/GenBank/DDBJ whole genome shotgun (WGS) entry which is preliminary data.</text>
</comment>
<dbReference type="PANTHER" id="PTHR33054:SF9">
    <property type="entry name" value="CCHC-TYPE DOMAIN-CONTAINING PROTEIN"/>
    <property type="match status" value="1"/>
</dbReference>
<evidence type="ECO:0000313" key="2">
    <source>
        <dbReference type="EMBL" id="KAI5335415.1"/>
    </source>
</evidence>
<keyword evidence="3" id="KW-1185">Reference proteome</keyword>
<gene>
    <name evidence="2" type="ORF">L3X38_025548</name>
</gene>
<dbReference type="Proteomes" id="UP001054821">
    <property type="component" value="Chromosome 4"/>
</dbReference>
<evidence type="ECO:0000259" key="1">
    <source>
        <dbReference type="Pfam" id="PF24925"/>
    </source>
</evidence>
<dbReference type="PANTHER" id="PTHR33054">
    <property type="entry name" value="CCHC-TYPE DOMAIN-CONTAINING PROTEIN"/>
    <property type="match status" value="1"/>
</dbReference>
<accession>A0AAD4W1V7</accession>
<dbReference type="EMBL" id="JAJFAZ020000004">
    <property type="protein sequence ID" value="KAI5335415.1"/>
    <property type="molecule type" value="Genomic_DNA"/>
</dbReference>
<name>A0AAD4W1V7_PRUDU</name>
<reference evidence="2 3" key="1">
    <citation type="journal article" date="2022" name="G3 (Bethesda)">
        <title>Whole-genome sequence and methylome profiling of the almond [Prunus dulcis (Mill.) D.A. Webb] cultivar 'Nonpareil'.</title>
        <authorList>
            <person name="D'Amico-Willman K.M."/>
            <person name="Ouma W.Z."/>
            <person name="Meulia T."/>
            <person name="Sideli G.M."/>
            <person name="Gradziel T.M."/>
            <person name="Fresnedo-Ramirez J."/>
        </authorList>
    </citation>
    <scope>NUCLEOTIDE SEQUENCE [LARGE SCALE GENOMIC DNA]</scope>
    <source>
        <strain evidence="2">Clone GOH B32 T37-40</strain>
    </source>
</reference>
<sequence length="103" mass="11874">MWNSAQYDGRYIVEWNIDGLTEYQIIHTMKHMMMYATASKIKGNGDRRVAEAIIAGFVRQLKGWWDFHLSDSARTQILNTHVAIGQQSVQDPATRVIKSENVY</sequence>
<dbReference type="InterPro" id="IPR056648">
    <property type="entry name" value="DUF7746"/>
</dbReference>
<organism evidence="2 3">
    <name type="scientific">Prunus dulcis</name>
    <name type="common">Almond</name>
    <name type="synonym">Amygdalus dulcis</name>
    <dbReference type="NCBI Taxonomy" id="3755"/>
    <lineage>
        <taxon>Eukaryota</taxon>
        <taxon>Viridiplantae</taxon>
        <taxon>Streptophyta</taxon>
        <taxon>Embryophyta</taxon>
        <taxon>Tracheophyta</taxon>
        <taxon>Spermatophyta</taxon>
        <taxon>Magnoliopsida</taxon>
        <taxon>eudicotyledons</taxon>
        <taxon>Gunneridae</taxon>
        <taxon>Pentapetalae</taxon>
        <taxon>rosids</taxon>
        <taxon>fabids</taxon>
        <taxon>Rosales</taxon>
        <taxon>Rosaceae</taxon>
        <taxon>Amygdaloideae</taxon>
        <taxon>Amygdaleae</taxon>
        <taxon>Prunus</taxon>
    </lineage>
</organism>
<evidence type="ECO:0000313" key="3">
    <source>
        <dbReference type="Proteomes" id="UP001054821"/>
    </source>
</evidence>
<dbReference type="Pfam" id="PF24925">
    <property type="entry name" value="DUF7746"/>
    <property type="match status" value="1"/>
</dbReference>
<feature type="domain" description="DUF7746" evidence="1">
    <location>
        <begin position="7"/>
        <end position="84"/>
    </location>
</feature>
<dbReference type="AlphaFoldDB" id="A0AAD4W1V7"/>
<proteinExistence type="predicted"/>